<accession>A0A8J7SI96</accession>
<dbReference type="GO" id="GO:0016787">
    <property type="term" value="F:hydrolase activity"/>
    <property type="evidence" value="ECO:0007669"/>
    <property type="project" value="InterPro"/>
</dbReference>
<dbReference type="PANTHER" id="PTHR43037:SF1">
    <property type="entry name" value="BLL1128 PROTEIN"/>
    <property type="match status" value="1"/>
</dbReference>
<comment type="caution">
    <text evidence="3">The sequence shown here is derived from an EMBL/GenBank/DDBJ whole genome shotgun (WGS) entry which is preliminary data.</text>
</comment>
<dbReference type="EMBL" id="JAEHHL010000016">
    <property type="protein sequence ID" value="MBK0401247.1"/>
    <property type="molecule type" value="Genomic_DNA"/>
</dbReference>
<name>A0A8J7SI96_9RHOB</name>
<dbReference type="AlphaFoldDB" id="A0A8J7SI96"/>
<dbReference type="InterPro" id="IPR029058">
    <property type="entry name" value="AB_hydrolase_fold"/>
</dbReference>
<dbReference type="RefSeq" id="WP_200613596.1">
    <property type="nucleotide sequence ID" value="NZ_JAEHHL010000016.1"/>
</dbReference>
<proteinExistence type="predicted"/>
<dbReference type="PANTHER" id="PTHR43037">
    <property type="entry name" value="UNNAMED PRODUCT-RELATED"/>
    <property type="match status" value="1"/>
</dbReference>
<organism evidence="3 4">
    <name type="scientific">Thermohalobaculum xanthum</name>
    <dbReference type="NCBI Taxonomy" id="2753746"/>
    <lineage>
        <taxon>Bacteria</taxon>
        <taxon>Pseudomonadati</taxon>
        <taxon>Pseudomonadota</taxon>
        <taxon>Alphaproteobacteria</taxon>
        <taxon>Rhodobacterales</taxon>
        <taxon>Paracoccaceae</taxon>
        <taxon>Thermohalobaculum</taxon>
    </lineage>
</organism>
<dbReference type="Gene3D" id="3.40.50.1820">
    <property type="entry name" value="alpha/beta hydrolase"/>
    <property type="match status" value="1"/>
</dbReference>
<reference evidence="3" key="1">
    <citation type="submission" date="2020-12" db="EMBL/GenBank/DDBJ databases">
        <title>Bacterial taxonomy.</title>
        <authorList>
            <person name="Pan X."/>
        </authorList>
    </citation>
    <scope>NUCLEOTIDE SEQUENCE</scope>
    <source>
        <strain evidence="3">M0105</strain>
    </source>
</reference>
<evidence type="ECO:0000259" key="2">
    <source>
        <dbReference type="Pfam" id="PF02230"/>
    </source>
</evidence>
<dbReference type="Pfam" id="PF02230">
    <property type="entry name" value="Abhydrolase_2"/>
    <property type="match status" value="1"/>
</dbReference>
<evidence type="ECO:0000256" key="1">
    <source>
        <dbReference type="ARBA" id="ARBA00022729"/>
    </source>
</evidence>
<protein>
    <recommendedName>
        <fullName evidence="2">Phospholipase/carboxylesterase/thioesterase domain-containing protein</fullName>
    </recommendedName>
</protein>
<sequence length="318" mass="32101">MTATRKAQTAPALATVRHGLARRGLARRLAASLLLGLATAACGTAEAPPETPPGVTMELSGRANAPLLVVLHGPEGSAARLRHLAAFRLGAEGWSIAWPDAGPRGWMYPAIDQAGRLETLINRLAASALVDPERVVVAGFSDGGQLALTLACNRPDLLAGAAAVMASLPAGAGCEGGQPVPILMMHSTTDPVLPFAGGAVSRPAGLPGGIRLASPVMAADETAALIAHRNRCGAAREVGIPDLAPDDGTRAIARVYEGCAAPVSQFVIDGGGHAWPGTRLATGAEAALGTPARDVSATLEIEAFARESVAQVPDATGG</sequence>
<feature type="domain" description="Phospholipase/carboxylesterase/thioesterase" evidence="2">
    <location>
        <begin position="115"/>
        <end position="199"/>
    </location>
</feature>
<dbReference type="InterPro" id="IPR050955">
    <property type="entry name" value="Plant_Biomass_Hydrol_Est"/>
</dbReference>
<gene>
    <name evidence="3" type="ORF">H0I76_18780</name>
</gene>
<dbReference type="SUPFAM" id="SSF53474">
    <property type="entry name" value="alpha/beta-Hydrolases"/>
    <property type="match status" value="1"/>
</dbReference>
<keyword evidence="4" id="KW-1185">Reference proteome</keyword>
<dbReference type="InterPro" id="IPR003140">
    <property type="entry name" value="PLipase/COase/thioEstase"/>
</dbReference>
<evidence type="ECO:0000313" key="3">
    <source>
        <dbReference type="EMBL" id="MBK0401247.1"/>
    </source>
</evidence>
<dbReference type="Proteomes" id="UP000655420">
    <property type="component" value="Unassembled WGS sequence"/>
</dbReference>
<evidence type="ECO:0000313" key="4">
    <source>
        <dbReference type="Proteomes" id="UP000655420"/>
    </source>
</evidence>
<keyword evidence="1" id="KW-0732">Signal</keyword>